<dbReference type="EC" id="2.1.1.80" evidence="2"/>
<evidence type="ECO:0000256" key="3">
    <source>
        <dbReference type="ARBA" id="ARBA00022603"/>
    </source>
</evidence>
<dbReference type="PANTHER" id="PTHR24422:SF10">
    <property type="entry name" value="CHEMOTAXIS PROTEIN METHYLTRANSFERASE 2"/>
    <property type="match status" value="1"/>
</dbReference>
<reference evidence="7 8" key="1">
    <citation type="journal article" date="2013" name="Genome Announc.">
        <title>Complete Genome Sequence of the Porcine Strain Brachyspira pilosicoli P43/6/78(T.).</title>
        <authorList>
            <person name="Lin C."/>
            <person name="den Bakker H.C."/>
            <person name="Suzuki H."/>
            <person name="Lefebure T."/>
            <person name="Ponnala L."/>
            <person name="Sun Q."/>
            <person name="Stanhope M.J."/>
            <person name="Wiedmann M."/>
            <person name="Duhamel G.E."/>
        </authorList>
    </citation>
    <scope>NUCLEOTIDE SEQUENCE [LARGE SCALE GENOMIC DNA]</scope>
    <source>
        <strain evidence="7 8">P43/6/78</strain>
    </source>
</reference>
<keyword evidence="4 7" id="KW-0808">Transferase</keyword>
<dbReference type="Gene3D" id="1.10.155.10">
    <property type="entry name" value="Chemotaxis receptor methyltransferase CheR, N-terminal domain"/>
    <property type="match status" value="1"/>
</dbReference>
<proteinExistence type="predicted"/>
<dbReference type="EMBL" id="CP002873">
    <property type="protein sequence ID" value="AGA67140.1"/>
    <property type="molecule type" value="Genomic_DNA"/>
</dbReference>
<dbReference type="GeneID" id="56439619"/>
<evidence type="ECO:0000256" key="5">
    <source>
        <dbReference type="ARBA" id="ARBA00022691"/>
    </source>
</evidence>
<dbReference type="PANTHER" id="PTHR24422">
    <property type="entry name" value="CHEMOTAXIS PROTEIN METHYLTRANSFERASE"/>
    <property type="match status" value="1"/>
</dbReference>
<dbReference type="GO" id="GO:0032259">
    <property type="term" value="P:methylation"/>
    <property type="evidence" value="ECO:0007669"/>
    <property type="project" value="UniProtKB-KW"/>
</dbReference>
<dbReference type="InterPro" id="IPR000780">
    <property type="entry name" value="CheR_MeTrfase"/>
</dbReference>
<evidence type="ECO:0000256" key="2">
    <source>
        <dbReference type="ARBA" id="ARBA00012534"/>
    </source>
</evidence>
<dbReference type="AlphaFoldDB" id="A0A3B6VMY6"/>
<evidence type="ECO:0000259" key="6">
    <source>
        <dbReference type="PROSITE" id="PS50123"/>
    </source>
</evidence>
<dbReference type="InterPro" id="IPR029063">
    <property type="entry name" value="SAM-dependent_MTases_sf"/>
</dbReference>
<feature type="domain" description="CheR-type methyltransferase" evidence="6">
    <location>
        <begin position="1"/>
        <end position="273"/>
    </location>
</feature>
<dbReference type="PRINTS" id="PR00996">
    <property type="entry name" value="CHERMTFRASE"/>
</dbReference>
<accession>A0A3B6VMY6</accession>
<dbReference type="InterPro" id="IPR050903">
    <property type="entry name" value="Bact_Chemotaxis_MeTrfase"/>
</dbReference>
<dbReference type="InterPro" id="IPR022641">
    <property type="entry name" value="CheR_N"/>
</dbReference>
<comment type="catalytic activity">
    <reaction evidence="1">
        <text>L-glutamyl-[protein] + S-adenosyl-L-methionine = [protein]-L-glutamate 5-O-methyl ester + S-adenosyl-L-homocysteine</text>
        <dbReference type="Rhea" id="RHEA:24452"/>
        <dbReference type="Rhea" id="RHEA-COMP:10208"/>
        <dbReference type="Rhea" id="RHEA-COMP:10311"/>
        <dbReference type="ChEBI" id="CHEBI:29973"/>
        <dbReference type="ChEBI" id="CHEBI:57856"/>
        <dbReference type="ChEBI" id="CHEBI:59789"/>
        <dbReference type="ChEBI" id="CHEBI:82795"/>
        <dbReference type="EC" id="2.1.1.80"/>
    </reaction>
</comment>
<protein>
    <recommendedName>
        <fullName evidence="2">protein-glutamate O-methyltransferase</fullName>
        <ecNumber evidence="2">2.1.1.80</ecNumber>
    </recommendedName>
</protein>
<dbReference type="Pfam" id="PF03705">
    <property type="entry name" value="CheR_N"/>
    <property type="match status" value="1"/>
</dbReference>
<keyword evidence="8" id="KW-1185">Reference proteome</keyword>
<dbReference type="PROSITE" id="PS50123">
    <property type="entry name" value="CHER"/>
    <property type="match status" value="1"/>
</dbReference>
<keyword evidence="3 7" id="KW-0489">Methyltransferase</keyword>
<evidence type="ECO:0000256" key="1">
    <source>
        <dbReference type="ARBA" id="ARBA00001541"/>
    </source>
</evidence>
<gene>
    <name evidence="7" type="ORF">BPP43_09790</name>
</gene>
<evidence type="ECO:0000313" key="8">
    <source>
        <dbReference type="Proteomes" id="UP000010793"/>
    </source>
</evidence>
<evidence type="ECO:0000256" key="4">
    <source>
        <dbReference type="ARBA" id="ARBA00022679"/>
    </source>
</evidence>
<dbReference type="InterPro" id="IPR036804">
    <property type="entry name" value="CheR_N_sf"/>
</dbReference>
<dbReference type="Proteomes" id="UP000010793">
    <property type="component" value="Chromosome"/>
</dbReference>
<name>A0A3B6VMY6_BRAPL</name>
<sequence>MSNNGLTEEYLELFKEFIYNKSGIRFNLINQVILESRIESSMKERNIFNVGDYFHLISTDKQELKLFLDNITTNLTKFFRTESNFNLLKNKVLPIVLNNKKYSEPIYIWSSGCSTGEEPYSIAMTCLETSKIYPEKVKIYATDISMQSLEVAKMGVYDKDKVANISDEYLNKYFDEMPNGKYKVKDYIKDMVSFEYHNLITPNNRYLNIDIVFCRNVLIYFDNESVKLTVNRFYDILNKHGFLFIGHSESLFGLDTKFKFNNIDNSIVYTKSEEVF</sequence>
<dbReference type="Gene3D" id="3.40.50.150">
    <property type="entry name" value="Vaccinia Virus protein VP39"/>
    <property type="match status" value="1"/>
</dbReference>
<dbReference type="SMART" id="SM00138">
    <property type="entry name" value="MeTrc"/>
    <property type="match status" value="1"/>
</dbReference>
<dbReference type="Pfam" id="PF01739">
    <property type="entry name" value="CheR"/>
    <property type="match status" value="1"/>
</dbReference>
<dbReference type="InterPro" id="IPR022642">
    <property type="entry name" value="CheR_C"/>
</dbReference>
<dbReference type="RefSeq" id="WP_013243998.1">
    <property type="nucleotide sequence ID" value="NC_019908.1"/>
</dbReference>
<keyword evidence="5" id="KW-0949">S-adenosyl-L-methionine</keyword>
<dbReference type="KEGG" id="bpip:BPP43_09790"/>
<dbReference type="SUPFAM" id="SSF53335">
    <property type="entry name" value="S-adenosyl-L-methionine-dependent methyltransferases"/>
    <property type="match status" value="1"/>
</dbReference>
<evidence type="ECO:0000313" key="7">
    <source>
        <dbReference type="EMBL" id="AGA67140.1"/>
    </source>
</evidence>
<organism evidence="7 8">
    <name type="scientific">Brachyspira pilosicoli P43/6/78</name>
    <dbReference type="NCBI Taxonomy" id="1042417"/>
    <lineage>
        <taxon>Bacteria</taxon>
        <taxon>Pseudomonadati</taxon>
        <taxon>Spirochaetota</taxon>
        <taxon>Spirochaetia</taxon>
        <taxon>Brachyspirales</taxon>
        <taxon>Brachyspiraceae</taxon>
        <taxon>Brachyspira</taxon>
    </lineage>
</organism>
<dbReference type="GO" id="GO:0008983">
    <property type="term" value="F:protein-glutamate O-methyltransferase activity"/>
    <property type="evidence" value="ECO:0007669"/>
    <property type="project" value="UniProtKB-EC"/>
</dbReference>
<dbReference type="SUPFAM" id="SSF47757">
    <property type="entry name" value="Chemotaxis receptor methyltransferase CheR, N-terminal domain"/>
    <property type="match status" value="1"/>
</dbReference>